<keyword evidence="3 11" id="KW-0285">Flavoprotein</keyword>
<feature type="domain" description="FMN-dependent dehydrogenase" evidence="12">
    <location>
        <begin position="157"/>
        <end position="337"/>
    </location>
</feature>
<keyword evidence="4 11" id="KW-0288">FMN</keyword>
<evidence type="ECO:0000256" key="10">
    <source>
        <dbReference type="ARBA" id="ARBA00025810"/>
    </source>
</evidence>
<dbReference type="InterPro" id="IPR000262">
    <property type="entry name" value="FMN-dep_DH"/>
</dbReference>
<keyword evidence="7 11" id="KW-0521">NADP</keyword>
<dbReference type="InterPro" id="IPR013785">
    <property type="entry name" value="Aldolase_TIM"/>
</dbReference>
<dbReference type="Gene3D" id="3.20.20.70">
    <property type="entry name" value="Aldolase class I"/>
    <property type="match status" value="1"/>
</dbReference>
<protein>
    <recommendedName>
        <fullName evidence="11">Isopentenyl-diphosphate delta-isomerase</fullName>
        <shortName evidence="11">IPP isomerase</shortName>
        <ecNumber evidence="11">5.3.3.2</ecNumber>
    </recommendedName>
    <alternativeName>
        <fullName evidence="11">Isopentenyl diphosphate:dimethylallyl diphosphate isomerase</fullName>
    </alternativeName>
    <alternativeName>
        <fullName evidence="11">Isopentenyl pyrophosphate isomerase</fullName>
    </alternativeName>
    <alternativeName>
        <fullName evidence="11">Type 2 isopentenyl diphosphate isomerase</fullName>
        <shortName evidence="11">IDI-2</shortName>
    </alternativeName>
</protein>
<proteinExistence type="inferred from homology"/>
<feature type="binding site" evidence="11">
    <location>
        <position position="185"/>
    </location>
    <ligand>
        <name>FMN</name>
        <dbReference type="ChEBI" id="CHEBI:58210"/>
    </ligand>
</feature>
<feature type="binding site" evidence="11">
    <location>
        <begin position="285"/>
        <end position="286"/>
    </location>
    <ligand>
        <name>FMN</name>
        <dbReference type="ChEBI" id="CHEBI:58210"/>
    </ligand>
</feature>
<dbReference type="PANTHER" id="PTHR43665:SF1">
    <property type="entry name" value="ISOPENTENYL-DIPHOSPHATE DELTA-ISOMERASE"/>
    <property type="match status" value="1"/>
</dbReference>
<feature type="binding site" evidence="11">
    <location>
        <position position="123"/>
    </location>
    <ligand>
        <name>FMN</name>
        <dbReference type="ChEBI" id="CHEBI:58210"/>
    </ligand>
</feature>
<dbReference type="InterPro" id="IPR011179">
    <property type="entry name" value="IPdP_isomerase"/>
</dbReference>
<gene>
    <name evidence="11" type="primary">fni</name>
    <name evidence="13" type="ORF">GMA10_09460</name>
</gene>
<feature type="binding site" evidence="11">
    <location>
        <begin position="64"/>
        <end position="66"/>
    </location>
    <ligand>
        <name>FMN</name>
        <dbReference type="ChEBI" id="CHEBI:58210"/>
    </ligand>
</feature>
<evidence type="ECO:0000256" key="9">
    <source>
        <dbReference type="ARBA" id="ARBA00023235"/>
    </source>
</evidence>
<dbReference type="GO" id="GO:0005737">
    <property type="term" value="C:cytoplasm"/>
    <property type="evidence" value="ECO:0007669"/>
    <property type="project" value="UniProtKB-SubCell"/>
</dbReference>
<evidence type="ECO:0000256" key="3">
    <source>
        <dbReference type="ARBA" id="ARBA00022630"/>
    </source>
</evidence>
<evidence type="ECO:0000313" key="13">
    <source>
        <dbReference type="EMBL" id="MUN55431.1"/>
    </source>
</evidence>
<evidence type="ECO:0000256" key="8">
    <source>
        <dbReference type="ARBA" id="ARBA00023229"/>
    </source>
</evidence>
<feature type="binding site" evidence="11">
    <location>
        <position position="94"/>
    </location>
    <ligand>
        <name>FMN</name>
        <dbReference type="ChEBI" id="CHEBI:58210"/>
    </ligand>
</feature>
<comment type="subcellular location">
    <subcellularLocation>
        <location evidence="11">Cytoplasm</location>
    </subcellularLocation>
</comment>
<evidence type="ECO:0000256" key="7">
    <source>
        <dbReference type="ARBA" id="ARBA00022857"/>
    </source>
</evidence>
<dbReference type="GO" id="GO:0000287">
    <property type="term" value="F:magnesium ion binding"/>
    <property type="evidence" value="ECO:0007669"/>
    <property type="project" value="UniProtKB-UniRule"/>
</dbReference>
<dbReference type="GO" id="GO:0008299">
    <property type="term" value="P:isoprenoid biosynthetic process"/>
    <property type="evidence" value="ECO:0007669"/>
    <property type="project" value="UniProtKB-UniRule"/>
</dbReference>
<feature type="binding site" evidence="11">
    <location>
        <begin position="5"/>
        <end position="6"/>
    </location>
    <ligand>
        <name>substrate</name>
    </ligand>
</feature>
<evidence type="ECO:0000256" key="1">
    <source>
        <dbReference type="ARBA" id="ARBA00001917"/>
    </source>
</evidence>
<evidence type="ECO:0000256" key="2">
    <source>
        <dbReference type="ARBA" id="ARBA00022490"/>
    </source>
</evidence>
<evidence type="ECO:0000256" key="5">
    <source>
        <dbReference type="ARBA" id="ARBA00022723"/>
    </source>
</evidence>
<evidence type="ECO:0000256" key="6">
    <source>
        <dbReference type="ARBA" id="ARBA00022842"/>
    </source>
</evidence>
<evidence type="ECO:0000259" key="12">
    <source>
        <dbReference type="Pfam" id="PF01070"/>
    </source>
</evidence>
<dbReference type="AlphaFoldDB" id="A0A7K1LJQ5"/>
<comment type="subunit">
    <text evidence="10 11">Homooctamer. Dimer of tetramers.</text>
</comment>
<comment type="caution">
    <text evidence="13">The sequence shown here is derived from an EMBL/GenBank/DDBJ whole genome shotgun (WGS) entry which is preliminary data.</text>
</comment>
<comment type="similarity">
    <text evidence="11">Belongs to the IPP isomerase type 2 family.</text>
</comment>
<comment type="function">
    <text evidence="11">Involved in the biosynthesis of isoprenoids. Catalyzes the 1,3-allylic rearrangement of the homoallylic substrate isopentenyl (IPP) to its allylic isomer, dimethylallyl diphosphate (DMAPP).</text>
</comment>
<feature type="binding site" evidence="11">
    <location>
        <position position="215"/>
    </location>
    <ligand>
        <name>FMN</name>
        <dbReference type="ChEBI" id="CHEBI:58210"/>
    </ligand>
</feature>
<accession>A0A7K1LJQ5</accession>
<evidence type="ECO:0000256" key="11">
    <source>
        <dbReference type="HAMAP-Rule" id="MF_00354"/>
    </source>
</evidence>
<dbReference type="HAMAP" id="MF_00354">
    <property type="entry name" value="Idi_2"/>
    <property type="match status" value="1"/>
</dbReference>
<comment type="cofactor">
    <cofactor evidence="11">
        <name>Mg(2+)</name>
        <dbReference type="ChEBI" id="CHEBI:18420"/>
    </cofactor>
</comment>
<reference evidence="13 14" key="1">
    <citation type="submission" date="2019-12" db="EMBL/GenBank/DDBJ databases">
        <authorList>
            <person name="Li J."/>
            <person name="Shi Y."/>
            <person name="Xu G."/>
            <person name="Xiao D."/>
            <person name="Ran X."/>
        </authorList>
    </citation>
    <scope>NUCLEOTIDE SEQUENCE [LARGE SCALE GENOMIC DNA]</scope>
    <source>
        <strain evidence="13 14">JCM 15915</strain>
    </source>
</reference>
<dbReference type="GO" id="GO:0004452">
    <property type="term" value="F:isopentenyl-diphosphate delta-isomerase activity"/>
    <property type="evidence" value="ECO:0007669"/>
    <property type="project" value="UniProtKB-UniRule"/>
</dbReference>
<dbReference type="PANTHER" id="PTHR43665">
    <property type="entry name" value="ISOPENTENYL-DIPHOSPHATE DELTA-ISOMERASE"/>
    <property type="match status" value="1"/>
</dbReference>
<keyword evidence="14" id="KW-1185">Reference proteome</keyword>
<keyword evidence="8 11" id="KW-0414">Isoprene biosynthesis</keyword>
<evidence type="ECO:0000256" key="4">
    <source>
        <dbReference type="ARBA" id="ARBA00022643"/>
    </source>
</evidence>
<feature type="binding site" evidence="11">
    <location>
        <position position="153"/>
    </location>
    <ligand>
        <name>substrate</name>
    </ligand>
</feature>
<keyword evidence="2 11" id="KW-0963">Cytoplasm</keyword>
<dbReference type="SUPFAM" id="SSF51395">
    <property type="entry name" value="FMN-linked oxidoreductases"/>
    <property type="match status" value="1"/>
</dbReference>
<keyword evidence="9 11" id="KW-0413">Isomerase</keyword>
<comment type="catalytic activity">
    <reaction evidence="11">
        <text>isopentenyl diphosphate = dimethylallyl diphosphate</text>
        <dbReference type="Rhea" id="RHEA:23284"/>
        <dbReference type="ChEBI" id="CHEBI:57623"/>
        <dbReference type="ChEBI" id="CHEBI:128769"/>
        <dbReference type="EC" id="5.3.3.2"/>
    </reaction>
</comment>
<comment type="cofactor">
    <cofactor evidence="11">
        <name>NADPH</name>
        <dbReference type="ChEBI" id="CHEBI:57783"/>
    </cofactor>
</comment>
<feature type="binding site" evidence="11">
    <location>
        <begin position="264"/>
        <end position="266"/>
    </location>
    <ligand>
        <name>FMN</name>
        <dbReference type="ChEBI" id="CHEBI:58210"/>
    </ligand>
</feature>
<sequence>MTGNRKDDHLNFAAAQQREEPHRTPWDDVRLVHHALAGIDAADVDISTSLPGGVRWPLPFYINGMTGGTETTGRVNAALAEAAAETGIAIATGSMSIYLRDETVLPTFRVLRDKNPRGFVMGNLSADATPDQARRVVDALEANALQIHVNSVQETVMPEGSRGFGAWSENIAAVVEATPVPVIVKEVGFGMTRETIALLASLGVTVADTAGNGGTNFARVENDRRAGKDYSFLADFGQSAPFSLLDATTLPEATQRPALLASGGVRNPYDVVRGLALGARAVGVAGTFLHTVLGETGLDAGADGTERLVQQITDWRDRLTEMYAMLGAATTQDLSTTDVLISGELAESARLRGADLESLASRRGTSK</sequence>
<dbReference type="GO" id="GO:0016491">
    <property type="term" value="F:oxidoreductase activity"/>
    <property type="evidence" value="ECO:0007669"/>
    <property type="project" value="InterPro"/>
</dbReference>
<dbReference type="PIRSF" id="PIRSF003314">
    <property type="entry name" value="IPP_isomerase"/>
    <property type="match status" value="1"/>
</dbReference>
<dbReference type="EMBL" id="WOGT01000005">
    <property type="protein sequence ID" value="MUN55431.1"/>
    <property type="molecule type" value="Genomic_DNA"/>
</dbReference>
<organism evidence="13 14">
    <name type="scientific">Rothia koreensis</name>
    <dbReference type="NCBI Taxonomy" id="592378"/>
    <lineage>
        <taxon>Bacteria</taxon>
        <taxon>Bacillati</taxon>
        <taxon>Actinomycetota</taxon>
        <taxon>Actinomycetes</taxon>
        <taxon>Micrococcales</taxon>
        <taxon>Micrococcaceae</taxon>
        <taxon>Rothia</taxon>
    </lineage>
</organism>
<dbReference type="NCBIfam" id="TIGR02151">
    <property type="entry name" value="IPP_isom_2"/>
    <property type="match status" value="1"/>
</dbReference>
<dbReference type="GO" id="GO:0070402">
    <property type="term" value="F:NADPH binding"/>
    <property type="evidence" value="ECO:0007669"/>
    <property type="project" value="UniProtKB-UniRule"/>
</dbReference>
<comment type="cofactor">
    <cofactor evidence="1 11">
        <name>FMN</name>
        <dbReference type="ChEBI" id="CHEBI:58210"/>
    </cofactor>
</comment>
<dbReference type="EC" id="5.3.3.2" evidence="11"/>
<dbReference type="OrthoDB" id="9795032at2"/>
<keyword evidence="6 11" id="KW-0460">Magnesium</keyword>
<keyword evidence="5 11" id="KW-0479">Metal-binding</keyword>
<dbReference type="GO" id="GO:0010181">
    <property type="term" value="F:FMN binding"/>
    <property type="evidence" value="ECO:0007669"/>
    <property type="project" value="UniProtKB-UniRule"/>
</dbReference>
<dbReference type="RefSeq" id="WP_129316393.1">
    <property type="nucleotide sequence ID" value="NZ_NOIQ01000027.1"/>
</dbReference>
<feature type="binding site" evidence="11">
    <location>
        <position position="154"/>
    </location>
    <ligand>
        <name>Mg(2+)</name>
        <dbReference type="ChEBI" id="CHEBI:18420"/>
    </ligand>
</feature>
<dbReference type="Pfam" id="PF01070">
    <property type="entry name" value="FMN_dh"/>
    <property type="match status" value="1"/>
</dbReference>
<name>A0A7K1LJQ5_9MICC</name>
<dbReference type="Proteomes" id="UP000462152">
    <property type="component" value="Unassembled WGS sequence"/>
</dbReference>
<evidence type="ECO:0000313" key="14">
    <source>
        <dbReference type="Proteomes" id="UP000462152"/>
    </source>
</evidence>
<comment type="caution">
    <text evidence="11">Lacks conserved residue(s) required for the propagation of feature annotation.</text>
</comment>